<organism evidence="3 4">
    <name type="scientific">Cordylochernes scorpioides</name>
    <dbReference type="NCBI Taxonomy" id="51811"/>
    <lineage>
        <taxon>Eukaryota</taxon>
        <taxon>Metazoa</taxon>
        <taxon>Ecdysozoa</taxon>
        <taxon>Arthropoda</taxon>
        <taxon>Chelicerata</taxon>
        <taxon>Arachnida</taxon>
        <taxon>Pseudoscorpiones</taxon>
        <taxon>Cheliferoidea</taxon>
        <taxon>Chernetidae</taxon>
        <taxon>Cordylochernes</taxon>
    </lineage>
</organism>
<feature type="region of interest" description="Disordered" evidence="1">
    <location>
        <begin position="177"/>
        <end position="259"/>
    </location>
</feature>
<dbReference type="Pfam" id="PF18701">
    <property type="entry name" value="DUF5641"/>
    <property type="match status" value="1"/>
</dbReference>
<dbReference type="EMBL" id="CP092865">
    <property type="protein sequence ID" value="UYV64640.1"/>
    <property type="molecule type" value="Genomic_DNA"/>
</dbReference>
<evidence type="ECO:0000259" key="2">
    <source>
        <dbReference type="Pfam" id="PF18701"/>
    </source>
</evidence>
<accession>A0ABY6KAB6</accession>
<gene>
    <name evidence="3" type="ORF">LAZ67_3001433</name>
</gene>
<keyword evidence="4" id="KW-1185">Reference proteome</keyword>
<evidence type="ECO:0000313" key="3">
    <source>
        <dbReference type="EMBL" id="UYV64640.1"/>
    </source>
</evidence>
<proteinExistence type="predicted"/>
<evidence type="ECO:0000313" key="4">
    <source>
        <dbReference type="Proteomes" id="UP001235939"/>
    </source>
</evidence>
<reference evidence="3 4" key="1">
    <citation type="submission" date="2022-01" db="EMBL/GenBank/DDBJ databases">
        <title>A chromosomal length assembly of Cordylochernes scorpioides.</title>
        <authorList>
            <person name="Zeh D."/>
            <person name="Zeh J."/>
        </authorList>
    </citation>
    <scope>NUCLEOTIDE SEQUENCE [LARGE SCALE GENOMIC DNA]</scope>
    <source>
        <strain evidence="3">IN4F17</strain>
        <tissue evidence="3">Whole Body</tissue>
    </source>
</reference>
<evidence type="ECO:0000256" key="1">
    <source>
        <dbReference type="SAM" id="MobiDB-lite"/>
    </source>
</evidence>
<feature type="compositionally biased region" description="Low complexity" evidence="1">
    <location>
        <begin position="178"/>
        <end position="188"/>
    </location>
</feature>
<name>A0ABY6KAB6_9ARAC</name>
<dbReference type="Proteomes" id="UP001235939">
    <property type="component" value="Chromosome 03"/>
</dbReference>
<feature type="domain" description="DUF5641" evidence="2">
    <location>
        <begin position="2"/>
        <end position="79"/>
    </location>
</feature>
<sequence>MRFYNEYSGELVQKKEDSDTRAITAGEVVYVGNDSQKRINWPLGLVKKVYPGEDGNCRVAKVRIKSGEIVRPIQRLYPLEIHYSDMEACGVQSNSEIIAYADDITVICWGKNLTELRNTTGKDKGRILDWCGNNKLTVSEEKTKILYLFNSKIAAKIPNTMTANRDSKDSVLKRLEAGEAPAEPWAPRGRGGRVRPDFEGTKAAPSTTKAPQASKIFKGSFQGSRSSDQDPEIRSAPGSSGLAVRRLSPSRGNEANQCGQGYHLQVPSWFELGNASHHIDLPTLWERTLAVHRWRSPSRGGHHQ</sequence>
<protein>
    <recommendedName>
        <fullName evidence="2">DUF5641 domain-containing protein</fullName>
    </recommendedName>
</protein>
<feature type="compositionally biased region" description="Polar residues" evidence="1">
    <location>
        <begin position="250"/>
        <end position="259"/>
    </location>
</feature>
<dbReference type="InterPro" id="IPR040676">
    <property type="entry name" value="DUF5641"/>
</dbReference>